<evidence type="ECO:0000256" key="1">
    <source>
        <dbReference type="SAM" id="MobiDB-lite"/>
    </source>
</evidence>
<name>Q2GCQ9_EHRS3</name>
<evidence type="ECO:0000313" key="3">
    <source>
        <dbReference type="Proteomes" id="UP000001942"/>
    </source>
</evidence>
<proteinExistence type="predicted"/>
<dbReference type="AlphaFoldDB" id="Q2GCQ9"/>
<dbReference type="Proteomes" id="UP000001942">
    <property type="component" value="Chromosome"/>
</dbReference>
<reference evidence="2 3" key="1">
    <citation type="journal article" date="2006" name="PLoS Genet.">
        <title>Comparative genomics of emerging human ehrlichiosis agents.</title>
        <authorList>
            <person name="Dunning Hotopp J.C."/>
            <person name="Lin M."/>
            <person name="Madupu R."/>
            <person name="Crabtree J."/>
            <person name="Angiuoli S.V."/>
            <person name="Eisen J.A."/>
            <person name="Seshadri R."/>
            <person name="Ren Q."/>
            <person name="Wu M."/>
            <person name="Utterback T.R."/>
            <person name="Smith S."/>
            <person name="Lewis M."/>
            <person name="Khouri H."/>
            <person name="Zhang C."/>
            <person name="Niu H."/>
            <person name="Lin Q."/>
            <person name="Ohashi N."/>
            <person name="Zhi N."/>
            <person name="Nelson W."/>
            <person name="Brinkac L.M."/>
            <person name="Dodson R.J."/>
            <person name="Rosovitz M.J."/>
            <person name="Sundaram J."/>
            <person name="Daugherty S.C."/>
            <person name="Davidsen T."/>
            <person name="Durkin A.S."/>
            <person name="Gwinn M."/>
            <person name="Haft D.H."/>
            <person name="Selengut J.D."/>
            <person name="Sullivan S.A."/>
            <person name="Zafar N."/>
            <person name="Zhou L."/>
            <person name="Benahmed F."/>
            <person name="Forberger H."/>
            <person name="Halpin R."/>
            <person name="Mulligan S."/>
            <person name="Robinson J."/>
            <person name="White O."/>
            <person name="Rikihisa Y."/>
            <person name="Tettelin H."/>
        </authorList>
    </citation>
    <scope>NUCLEOTIDE SEQUENCE [LARGE SCALE GENOMIC DNA]</scope>
    <source>
        <strain evidence="3">ATCC VR-367 / Miyayama</strain>
    </source>
</reference>
<dbReference type="EMBL" id="CP000237">
    <property type="protein sequence ID" value="ABD46039.1"/>
    <property type="molecule type" value="Genomic_DNA"/>
</dbReference>
<accession>Q2GCQ9</accession>
<keyword evidence="3" id="KW-1185">Reference proteome</keyword>
<dbReference type="HOGENOM" id="CLU_3155352_0_0_5"/>
<dbReference type="KEGG" id="nse:NSE_0870"/>
<organism evidence="2 3">
    <name type="scientific">Ehrlichia sennetsu (strain ATCC VR-367 / Miyayama)</name>
    <name type="common">Neorickettsia sennetsu</name>
    <dbReference type="NCBI Taxonomy" id="222891"/>
    <lineage>
        <taxon>Bacteria</taxon>
        <taxon>Pseudomonadati</taxon>
        <taxon>Pseudomonadota</taxon>
        <taxon>Alphaproteobacteria</taxon>
        <taxon>Rickettsiales</taxon>
        <taxon>Anaplasmataceae</taxon>
        <taxon>Ehrlichia</taxon>
    </lineage>
</organism>
<gene>
    <name evidence="2" type="ordered locus">NSE_0870</name>
</gene>
<evidence type="ECO:0000313" key="2">
    <source>
        <dbReference type="EMBL" id="ABD46039.1"/>
    </source>
</evidence>
<feature type="compositionally biased region" description="Basic and acidic residues" evidence="1">
    <location>
        <begin position="24"/>
        <end position="37"/>
    </location>
</feature>
<sequence>MLRLSNIESTSFVGYFSSLRNLTERESGKKKYSDQFRENNISGLEPPR</sequence>
<feature type="region of interest" description="Disordered" evidence="1">
    <location>
        <begin position="24"/>
        <end position="48"/>
    </location>
</feature>
<protein>
    <submittedName>
        <fullName evidence="2">Uncharacterized protein</fullName>
    </submittedName>
</protein>